<reference evidence="3 4" key="1">
    <citation type="submission" date="2014-10" db="EMBL/GenBank/DDBJ databases">
        <title>Draft genome of anammox bacterium scalindua brodae, obtained using differential coverage binning of sequence data from two enrichment reactors.</title>
        <authorList>
            <person name="Speth D.R."/>
            <person name="Russ L."/>
            <person name="Kartal B."/>
            <person name="Op den Camp H.J."/>
            <person name="Dutilh B.E."/>
            <person name="Jetten M.S."/>
        </authorList>
    </citation>
    <scope>NUCLEOTIDE SEQUENCE [LARGE SCALE GENOMIC DNA]</scope>
    <source>
        <strain evidence="3">RU1</strain>
    </source>
</reference>
<gene>
    <name evidence="3" type="ORF">SCABRO_00851</name>
</gene>
<dbReference type="eggNOG" id="ENOG502ZC8H">
    <property type="taxonomic scope" value="Bacteria"/>
</dbReference>
<dbReference type="Proteomes" id="UP000030652">
    <property type="component" value="Unassembled WGS sequence"/>
</dbReference>
<name>A0A0B0ERX7_9BACT</name>
<dbReference type="Pfam" id="PF14065">
    <property type="entry name" value="Pvc16_N"/>
    <property type="match status" value="1"/>
</dbReference>
<sequence>MSNYLAIATVTATLNELLRPSVESEVTGTLMSTMRPNNPVLDSSEPPGVNTFLYQVTPNSAYRNDDLPTRRADGTVVERPQVALDLHYLLTFYGDEDTLEPQRLLGSVVRTLHVRPLLTRQAIEDTVGNVGSFPYLAGSNLADQFESVKFTQTSLNLEELSKLWSVFFQATYKLSVAYVGSLVLIEADDNPQQALPVRERNIYVRPFRHPVVEEIETSAGSNNPIFSSSTLIIQGKRLRGDVTALRIGEAEYTLSGANLGDTRIEIDLSSAVPTTGALMAGMQALQVIHRILMGTPPIEHEGVESNAMPLLIRPTIRQTVLPAYDIVLSPLQIDFRTVTVTLDPEVGARQRVVLILNEFGNTTDPAGFSFLADTRSAAGNNVIFTIPDDVLNAGDFIVRVQVDGAQSIPERDLDEFLDPPTNTIPNPTFNQYDGPRLTLP</sequence>
<evidence type="ECO:0000256" key="1">
    <source>
        <dbReference type="SAM" id="MobiDB-lite"/>
    </source>
</evidence>
<feature type="region of interest" description="Disordered" evidence="1">
    <location>
        <begin position="412"/>
        <end position="440"/>
    </location>
</feature>
<feature type="compositionally biased region" description="Low complexity" evidence="1">
    <location>
        <begin position="419"/>
        <end position="430"/>
    </location>
</feature>
<dbReference type="AlphaFoldDB" id="A0A0B0ERX7"/>
<comment type="caution">
    <text evidence="3">The sequence shown here is derived from an EMBL/GenBank/DDBJ whole genome shotgun (WGS) entry which is preliminary data.</text>
</comment>
<evidence type="ECO:0000313" key="4">
    <source>
        <dbReference type="Proteomes" id="UP000030652"/>
    </source>
</evidence>
<dbReference type="EMBL" id="JRYO01000058">
    <property type="protein sequence ID" value="KHE93425.1"/>
    <property type="molecule type" value="Genomic_DNA"/>
</dbReference>
<accession>A0A0B0ERX7</accession>
<dbReference type="PATRIC" id="fig|237368.3.peg.931"/>
<feature type="domain" description="Pvc16 N-terminal" evidence="2">
    <location>
        <begin position="9"/>
        <end position="199"/>
    </location>
</feature>
<evidence type="ECO:0000313" key="3">
    <source>
        <dbReference type="EMBL" id="KHE93425.1"/>
    </source>
</evidence>
<proteinExistence type="predicted"/>
<organism evidence="3 4">
    <name type="scientific">Candidatus Scalindua brodae</name>
    <dbReference type="NCBI Taxonomy" id="237368"/>
    <lineage>
        <taxon>Bacteria</taxon>
        <taxon>Pseudomonadati</taxon>
        <taxon>Planctomycetota</taxon>
        <taxon>Candidatus Brocadiia</taxon>
        <taxon>Candidatus Brocadiales</taxon>
        <taxon>Candidatus Scalinduaceae</taxon>
        <taxon>Candidatus Scalindua</taxon>
    </lineage>
</organism>
<protein>
    <recommendedName>
        <fullName evidence="2">Pvc16 N-terminal domain-containing protein</fullName>
    </recommendedName>
</protein>
<evidence type="ECO:0000259" key="2">
    <source>
        <dbReference type="Pfam" id="PF14065"/>
    </source>
</evidence>
<dbReference type="InterPro" id="IPR025351">
    <property type="entry name" value="Pvc16_N"/>
</dbReference>